<dbReference type="Proteomes" id="UP001159427">
    <property type="component" value="Unassembled WGS sequence"/>
</dbReference>
<evidence type="ECO:0000313" key="2">
    <source>
        <dbReference type="Proteomes" id="UP001159427"/>
    </source>
</evidence>
<name>A0ABN8LSW1_9CNID</name>
<gene>
    <name evidence="1" type="ORF">PEVE_00044930</name>
</gene>
<reference evidence="1 2" key="1">
    <citation type="submission" date="2022-05" db="EMBL/GenBank/DDBJ databases">
        <authorList>
            <consortium name="Genoscope - CEA"/>
            <person name="William W."/>
        </authorList>
    </citation>
    <scope>NUCLEOTIDE SEQUENCE [LARGE SCALE GENOMIC DNA]</scope>
</reference>
<proteinExistence type="predicted"/>
<evidence type="ECO:0000313" key="1">
    <source>
        <dbReference type="EMBL" id="CAH3018820.1"/>
    </source>
</evidence>
<protein>
    <submittedName>
        <fullName evidence="1">Uncharacterized protein</fullName>
    </submittedName>
</protein>
<dbReference type="EMBL" id="CALNXI010000097">
    <property type="protein sequence ID" value="CAH3018820.1"/>
    <property type="molecule type" value="Genomic_DNA"/>
</dbReference>
<keyword evidence="2" id="KW-1185">Reference proteome</keyword>
<sequence length="163" mass="17997">MALPSGGGGNFIRESLLRLSLHVQMLLLALVLRMRGFFSRVQLAVLEPGYPYIKTTANRPLQNEANLRLGERLYSHTDNLSKDLQGTKVAALSGQRLPNLRKETLTKISTTDQSFDHFYANVSRKSEGLLGEPTLPRKRCTSARPEVGAGTPSYPQLNCQGSI</sequence>
<comment type="caution">
    <text evidence="1">The sequence shown here is derived from an EMBL/GenBank/DDBJ whole genome shotgun (WGS) entry which is preliminary data.</text>
</comment>
<accession>A0ABN8LSW1</accession>
<organism evidence="1 2">
    <name type="scientific">Porites evermanni</name>
    <dbReference type="NCBI Taxonomy" id="104178"/>
    <lineage>
        <taxon>Eukaryota</taxon>
        <taxon>Metazoa</taxon>
        <taxon>Cnidaria</taxon>
        <taxon>Anthozoa</taxon>
        <taxon>Hexacorallia</taxon>
        <taxon>Scleractinia</taxon>
        <taxon>Fungiina</taxon>
        <taxon>Poritidae</taxon>
        <taxon>Porites</taxon>
    </lineage>
</organism>